<dbReference type="EMBL" id="CP013970">
    <property type="protein sequence ID" value="AXF78357.1"/>
    <property type="molecule type" value="Genomic_DNA"/>
</dbReference>
<keyword evidence="1" id="KW-0472">Membrane</keyword>
<keyword evidence="1" id="KW-0812">Transmembrane</keyword>
<feature type="transmembrane region" description="Helical" evidence="1">
    <location>
        <begin position="45"/>
        <end position="65"/>
    </location>
</feature>
<keyword evidence="1" id="KW-1133">Transmembrane helix</keyword>
<proteinExistence type="predicted"/>
<protein>
    <submittedName>
        <fullName evidence="2">Uncharacterized protein</fullName>
    </submittedName>
</protein>
<gene>
    <name evidence="2" type="ORF">AV903_23875</name>
</gene>
<reference evidence="2 3" key="1">
    <citation type="submission" date="2016-01" db="EMBL/GenBank/DDBJ databases">
        <authorList>
            <person name="Oliw E.H."/>
        </authorList>
    </citation>
    <scope>NUCLEOTIDE SEQUENCE [LARGE SCALE GENOMIC DNA]</scope>
    <source>
        <strain evidence="2 3">MDcuke</strain>
    </source>
</reference>
<feature type="transmembrane region" description="Helical" evidence="1">
    <location>
        <begin position="71"/>
        <end position="89"/>
    </location>
</feature>
<dbReference type="Proteomes" id="UP000264980">
    <property type="component" value="Chromosome"/>
</dbReference>
<evidence type="ECO:0000313" key="2">
    <source>
        <dbReference type="EMBL" id="AXF78357.1"/>
    </source>
</evidence>
<sequence>MNKLQIEQLLRQEGFTPKEISVIRQHAEKDAYPYPWLLSQLSKRFVVSIILLLILFAGFIFTLSHGTHESLVSYSITFLIGFGIMYVFVPLKPAYKAFRFIRRYSHLFNNS</sequence>
<evidence type="ECO:0000256" key="1">
    <source>
        <dbReference type="SAM" id="Phobius"/>
    </source>
</evidence>
<organism evidence="2 3">
    <name type="scientific">Erwinia tracheiphila</name>
    <dbReference type="NCBI Taxonomy" id="65700"/>
    <lineage>
        <taxon>Bacteria</taxon>
        <taxon>Pseudomonadati</taxon>
        <taxon>Pseudomonadota</taxon>
        <taxon>Gammaproteobacteria</taxon>
        <taxon>Enterobacterales</taxon>
        <taxon>Erwiniaceae</taxon>
        <taxon>Erwinia</taxon>
    </lineage>
</organism>
<evidence type="ECO:0000313" key="3">
    <source>
        <dbReference type="Proteomes" id="UP000264980"/>
    </source>
</evidence>
<dbReference type="AlphaFoldDB" id="A0A345CY40"/>
<accession>A0A345CY40</accession>
<name>A0A345CY40_9GAMM</name>